<reference evidence="1 2" key="1">
    <citation type="submission" date="2013-11" db="EMBL/GenBank/DDBJ databases">
        <title>Single cell genomics of uncultured Tannerella BU063 (oral taxon 286).</title>
        <authorList>
            <person name="Beall C.J."/>
            <person name="Campbell A.G."/>
            <person name="Griffen A.L."/>
            <person name="Podar M."/>
            <person name="Leys E.J."/>
        </authorList>
    </citation>
    <scope>NUCLEOTIDE SEQUENCE [LARGE SCALE GENOMIC DNA]</scope>
    <source>
        <strain evidence="1">Cell 2</strain>
    </source>
</reference>
<proteinExistence type="predicted"/>
<gene>
    <name evidence="1" type="ORF">N425_13370</name>
</gene>
<dbReference type="Proteomes" id="UP000018837">
    <property type="component" value="Unassembled WGS sequence"/>
</dbReference>
<dbReference type="AlphaFoldDB" id="W2C0X7"/>
<name>W2C0X7_9BACT</name>
<comment type="caution">
    <text evidence="1">The sequence shown here is derived from an EMBL/GenBank/DDBJ whole genome shotgun (WGS) entry which is preliminary data.</text>
</comment>
<dbReference type="Pfam" id="PF19775">
    <property type="entry name" value="DUF6261"/>
    <property type="match status" value="1"/>
</dbReference>
<accession>W2C0X7</accession>
<evidence type="ECO:0000313" key="2">
    <source>
        <dbReference type="Proteomes" id="UP000018837"/>
    </source>
</evidence>
<dbReference type="InterPro" id="IPR046228">
    <property type="entry name" value="DUF6261"/>
</dbReference>
<evidence type="ECO:0000313" key="1">
    <source>
        <dbReference type="EMBL" id="ETK00864.1"/>
    </source>
</evidence>
<organism evidence="1 2">
    <name type="scientific">Tannerella sp. oral taxon BU063 isolate Cell 2</name>
    <dbReference type="NCBI Taxonomy" id="1411148"/>
    <lineage>
        <taxon>Bacteria</taxon>
        <taxon>Pseudomonadati</taxon>
        <taxon>Bacteroidota</taxon>
        <taxon>Bacteroidia</taxon>
        <taxon>Bacteroidales</taxon>
        <taxon>Tannerellaceae</taxon>
        <taxon>Tannerella</taxon>
    </lineage>
</organism>
<dbReference type="EMBL" id="AYUF01000495">
    <property type="protein sequence ID" value="ETK00864.1"/>
    <property type="molecule type" value="Genomic_DNA"/>
</dbReference>
<sequence length="266" mass="30061">MKELMACNTTRLQQMEFITLMRETVEQIEMRGATLIETDAPLKRYTMAIKAAIGPLEGATRDPLRRPETAVAHTKNSERRTAISRFGLRFKVYRLSEDVDERQAYEALNILWRKHRLVYPLNVQKLTGATDNFLNDLTKSPYADAVQRLHLQTDVDAIRAANEAYRTHAAQRRANEAQRTPVDVGVMRRAITEDYTRLSLYLAVMADAYPEVEAWSRTLSGLNILRKHYAELLARRAGARRAKKNAAALAEAAAESTAPSTFATNP</sequence>
<dbReference type="PATRIC" id="fig|1411148.3.peg.2243"/>
<protein>
    <submittedName>
        <fullName evidence="1">Uncharacterized protein</fullName>
    </submittedName>
</protein>